<comment type="caution">
    <text evidence="3">The sequence shown here is derived from an EMBL/GenBank/DDBJ whole genome shotgun (WGS) entry which is preliminary data.</text>
</comment>
<evidence type="ECO:0000256" key="2">
    <source>
        <dbReference type="SAM" id="SignalP"/>
    </source>
</evidence>
<evidence type="ECO:0000256" key="1">
    <source>
        <dbReference type="SAM" id="MobiDB-lite"/>
    </source>
</evidence>
<accession>A0ABP6VGN1</accession>
<proteinExistence type="predicted"/>
<feature type="compositionally biased region" description="Polar residues" evidence="1">
    <location>
        <begin position="584"/>
        <end position="593"/>
    </location>
</feature>
<feature type="chain" id="PRO_5046417001" evidence="2">
    <location>
        <begin position="29"/>
        <end position="1067"/>
    </location>
</feature>
<feature type="region of interest" description="Disordered" evidence="1">
    <location>
        <begin position="474"/>
        <end position="505"/>
    </location>
</feature>
<feature type="signal peptide" evidence="2">
    <location>
        <begin position="1"/>
        <end position="28"/>
    </location>
</feature>
<evidence type="ECO:0000313" key="3">
    <source>
        <dbReference type="EMBL" id="GAA3534554.1"/>
    </source>
</evidence>
<evidence type="ECO:0000313" key="4">
    <source>
        <dbReference type="Proteomes" id="UP001500689"/>
    </source>
</evidence>
<feature type="region of interest" description="Disordered" evidence="1">
    <location>
        <begin position="86"/>
        <end position="125"/>
    </location>
</feature>
<reference evidence="4" key="1">
    <citation type="journal article" date="2019" name="Int. J. Syst. Evol. Microbiol.">
        <title>The Global Catalogue of Microorganisms (GCM) 10K type strain sequencing project: providing services to taxonomists for standard genome sequencing and annotation.</title>
        <authorList>
            <consortium name="The Broad Institute Genomics Platform"/>
            <consortium name="The Broad Institute Genome Sequencing Center for Infectious Disease"/>
            <person name="Wu L."/>
            <person name="Ma J."/>
        </authorList>
    </citation>
    <scope>NUCLEOTIDE SEQUENCE [LARGE SCALE GENOMIC DNA]</scope>
    <source>
        <strain evidence="4">JCM 16898</strain>
    </source>
</reference>
<gene>
    <name evidence="3" type="ORF">GCM10022222_17620</name>
</gene>
<dbReference type="EMBL" id="BAAAZN010000003">
    <property type="protein sequence ID" value="GAA3534554.1"/>
    <property type="molecule type" value="Genomic_DNA"/>
</dbReference>
<sequence>MQTWAKRGLQTALVTGGLLMLGTGIASADENVNPDTPASPLDLNVTVPVDVDNNAIGTPLGQVDVPGYQGEISTKPVTSAAKKVLSSAKAPTGAASAVTDKLPKSAKLPKTEAPRQVKPTNDALKGNKVSGDLVVPVQVVDNAVGVLGDAHVEGTSHDQSASHNQDIATSGKDSGLAGNVVALDWALPVQIAGNGVGLAGGSGAVHGGSASQTATETGNIDTTGKGSGLSGNVVAGQFATPVQVTGNAASWILGNAYSEYSADSSATSGGSALTSGKGSAASGNTVGAPIALPVKFNGNAGGVWGSDADANSSSVADAKAGDKRPGSLADTPTYLETDGDGSFLGGNAAAAQLSPVANVASVAGSWIGNATTGKALDRASSSHSSTVDSGGFVKTTGEQAAGAGNVVDPALALPVEACGVGGTYIGNAHAACDNTTNANAGNGSYTRGNDSTLAGNVVNSQIAGAPEVHGIGGSHIGNASGTSTEDKTVTAGGYDGSQGEDSSGSGNIVQVPVGVPAEVFGVGGSFIGQGSADASETKVVQAGGGGNTADDNGFLSSNLGTVPVSAPVQLFGIGGAFVGQGHGTATNDTTSGAGSDVHATGPSGAGAGNLIEAPVSLPVQGHGVGGALAGIGTGSADNVTDSTAGGDASTDGTAGAIAGNIVKAPVAGAATIFSDGIAGGALGNGSGTNDIVSTAGGSAETAGDAGAIAGNIIGADPLAVAQVFGDAVSAAGVSGGDGANSTVVTNGGDDTTSGVEGALSGDILDIPATAVAQVFGDAVAVGGVANAVADNQLSATNGGTPTTDGPGDALSGYNYYHPLGAVVQVFGVPLEVIGRATAEATNASQIVDEPQINVPIGGEMGADQLPALPSTPALPAGAGLPTGAALPALPSGAALPALPTGADLPSLPTATTLPAPALPTGALPTGALPTPSLPGLPALPGAERADVPQISGLSELVQLNQLNGASVLPSISGLKDGVQLPSVPALPGVPALPTDGARSDAPALPALPVKASLPTLEQLPAATALPTLPGVPTTLPTQLPTAPAAGVQGPANAVQALVAKVTGFFKK</sequence>
<feature type="compositionally biased region" description="Low complexity" evidence="1">
    <location>
        <begin position="309"/>
        <end position="318"/>
    </location>
</feature>
<keyword evidence="2" id="KW-0732">Signal</keyword>
<feature type="region of interest" description="Disordered" evidence="1">
    <location>
        <begin position="584"/>
        <end position="605"/>
    </location>
</feature>
<protein>
    <submittedName>
        <fullName evidence="3">PE-PGRS family protein</fullName>
    </submittedName>
</protein>
<dbReference type="Proteomes" id="UP001500689">
    <property type="component" value="Unassembled WGS sequence"/>
</dbReference>
<name>A0ABP6VGN1_9PSEU</name>
<feature type="region of interest" description="Disordered" evidence="1">
    <location>
        <begin position="309"/>
        <end position="332"/>
    </location>
</feature>
<keyword evidence="4" id="KW-1185">Reference proteome</keyword>
<organism evidence="3 4">
    <name type="scientific">Amycolatopsis ultiminotia</name>
    <dbReference type="NCBI Taxonomy" id="543629"/>
    <lineage>
        <taxon>Bacteria</taxon>
        <taxon>Bacillati</taxon>
        <taxon>Actinomycetota</taxon>
        <taxon>Actinomycetes</taxon>
        <taxon>Pseudonocardiales</taxon>
        <taxon>Pseudonocardiaceae</taxon>
        <taxon>Amycolatopsis</taxon>
    </lineage>
</organism>